<keyword evidence="2" id="KW-1185">Reference proteome</keyword>
<protein>
    <submittedName>
        <fullName evidence="1">Phage tail protein</fullName>
    </submittedName>
</protein>
<dbReference type="PIRSF" id="PIRSF029208">
    <property type="entry name" value="Phage_tail_GPU"/>
    <property type="match status" value="1"/>
</dbReference>
<dbReference type="OrthoDB" id="1550902at2"/>
<dbReference type="AlphaFoldDB" id="A0A1V2DRL6"/>
<proteinExistence type="predicted"/>
<comment type="caution">
    <text evidence="1">The sequence shown here is derived from an EMBL/GenBank/DDBJ whole genome shotgun (WGS) entry which is preliminary data.</text>
</comment>
<dbReference type="STRING" id="135739.BTO32_11315"/>
<dbReference type="EMBL" id="MSCW01000007">
    <property type="protein sequence ID" value="ONF43267.1"/>
    <property type="molecule type" value="Genomic_DNA"/>
</dbReference>
<accession>A0A1V2DRL6</accession>
<sequence>MNETMMALGDYRFSVDTAAYQELKRSQAYRWQPQERLLRRPAQQFLGPGEETLELTGVIYPHYRGGLQQLELMRRQAGRGEPLLLVDGLGFIWGRWVITHLEETQSIFQGNGQPLKQGFRLQLTHYGEDND</sequence>
<dbReference type="InterPro" id="IPR009734">
    <property type="entry name" value="Myoviridae_GpU"/>
</dbReference>
<dbReference type="RefSeq" id="WP_076724742.1">
    <property type="nucleotide sequence ID" value="NZ_MSCW01000007.1"/>
</dbReference>
<gene>
    <name evidence="1" type="ORF">BTO32_11315</name>
</gene>
<dbReference type="Proteomes" id="UP000189339">
    <property type="component" value="Unassembled WGS sequence"/>
</dbReference>
<name>A0A1V2DRL6_9GAMM</name>
<evidence type="ECO:0000313" key="2">
    <source>
        <dbReference type="Proteomes" id="UP000189339"/>
    </source>
</evidence>
<reference evidence="1 2" key="1">
    <citation type="submission" date="2016-12" db="EMBL/GenBank/DDBJ databases">
        <title>Marinobacter lutaoensis whole genome sequencing.</title>
        <authorList>
            <person name="Verma A."/>
            <person name="Krishnamurthi S."/>
        </authorList>
    </citation>
    <scope>NUCLEOTIDE SEQUENCE [LARGE SCALE GENOMIC DNA]</scope>
    <source>
        <strain evidence="1 2">T5054</strain>
    </source>
</reference>
<dbReference type="InterPro" id="IPR016912">
    <property type="entry name" value="Phage_P2_GpU"/>
</dbReference>
<evidence type="ECO:0000313" key="1">
    <source>
        <dbReference type="EMBL" id="ONF43267.1"/>
    </source>
</evidence>
<dbReference type="Pfam" id="PF06995">
    <property type="entry name" value="Phage_P2_GpU"/>
    <property type="match status" value="1"/>
</dbReference>
<organism evidence="1 2">
    <name type="scientific">Marinobacter lutaoensis</name>
    <dbReference type="NCBI Taxonomy" id="135739"/>
    <lineage>
        <taxon>Bacteria</taxon>
        <taxon>Pseudomonadati</taxon>
        <taxon>Pseudomonadota</taxon>
        <taxon>Gammaproteobacteria</taxon>
        <taxon>Pseudomonadales</taxon>
        <taxon>Marinobacteraceae</taxon>
        <taxon>Marinobacter</taxon>
    </lineage>
</organism>